<evidence type="ECO:0000256" key="5">
    <source>
        <dbReference type="ARBA" id="ARBA00023134"/>
    </source>
</evidence>
<gene>
    <name evidence="9 11" type="primary">ffh</name>
    <name evidence="11" type="ordered locus">UPA3_0092</name>
</gene>
<proteinExistence type="inferred from homology"/>
<dbReference type="SMART" id="SM00962">
    <property type="entry name" value="SRP54"/>
    <property type="match status" value="1"/>
</dbReference>
<evidence type="ECO:0000256" key="1">
    <source>
        <dbReference type="ARBA" id="ARBA00005450"/>
    </source>
</evidence>
<dbReference type="PROSITE" id="PS00300">
    <property type="entry name" value="SRP54"/>
    <property type="match status" value="1"/>
</dbReference>
<comment type="subcellular location">
    <subcellularLocation>
        <location evidence="9">Cytoplasm</location>
    </subcellularLocation>
    <text evidence="9">The SRP-RNC complex is targeted to the cytoplasmic membrane.</text>
</comment>
<dbReference type="PANTHER" id="PTHR11564:SF5">
    <property type="entry name" value="SIGNAL RECOGNITION PARTICLE SUBUNIT SRP54"/>
    <property type="match status" value="1"/>
</dbReference>
<comment type="domain">
    <text evidence="9">Composed of three domains: the N-terminal N domain, which is responsible for interactions with the ribosome, the central G domain, which binds GTP, and the C-terminal M domain, which binds the RNA and the signal sequence of the RNC.</text>
</comment>
<dbReference type="Gene3D" id="1.10.260.30">
    <property type="entry name" value="Signal recognition particle, SRP54 subunit, M-domain"/>
    <property type="match status" value="1"/>
</dbReference>
<dbReference type="GO" id="GO:0048500">
    <property type="term" value="C:signal recognition particle"/>
    <property type="evidence" value="ECO:0007669"/>
    <property type="project" value="UniProtKB-UniRule"/>
</dbReference>
<protein>
    <recommendedName>
        <fullName evidence="9">Signal recognition particle protein</fullName>
        <ecNumber evidence="9">3.6.5.4</ecNumber>
    </recommendedName>
    <alternativeName>
        <fullName evidence="9">Fifty-four homolog</fullName>
    </alternativeName>
</protein>
<dbReference type="GO" id="GO:0003924">
    <property type="term" value="F:GTPase activity"/>
    <property type="evidence" value="ECO:0007669"/>
    <property type="project" value="UniProtKB-UniRule"/>
</dbReference>
<dbReference type="HAMAP" id="MF_00306">
    <property type="entry name" value="SRP54"/>
    <property type="match status" value="1"/>
</dbReference>
<evidence type="ECO:0000256" key="3">
    <source>
        <dbReference type="ARBA" id="ARBA00022801"/>
    </source>
</evidence>
<dbReference type="InterPro" id="IPR013822">
    <property type="entry name" value="Signal_recog_particl_SRP54_hlx"/>
</dbReference>
<dbReference type="GeneID" id="29672244"/>
<evidence type="ECO:0000256" key="4">
    <source>
        <dbReference type="ARBA" id="ARBA00022884"/>
    </source>
</evidence>
<dbReference type="SMART" id="SM00382">
    <property type="entry name" value="AAA"/>
    <property type="match status" value="1"/>
</dbReference>
<dbReference type="NCBIfam" id="TIGR00959">
    <property type="entry name" value="ffh"/>
    <property type="match status" value="1"/>
</dbReference>
<evidence type="ECO:0000256" key="7">
    <source>
        <dbReference type="ARBA" id="ARBA00023274"/>
    </source>
</evidence>
<comment type="function">
    <text evidence="9">Involved in targeting and insertion of nascent membrane proteins into the cytoplasmic membrane. Binds to the hydrophobic signal sequence of the ribosome-nascent chain (RNC) as it emerges from the ribosomes. The SRP-RNC complex is then targeted to the cytoplasmic membrane where it interacts with the SRP receptor FtsY.</text>
</comment>
<dbReference type="SUPFAM" id="SSF47446">
    <property type="entry name" value="Signal peptide-binding domain"/>
    <property type="match status" value="1"/>
</dbReference>
<dbReference type="InterPro" id="IPR003593">
    <property type="entry name" value="AAA+_ATPase"/>
</dbReference>
<evidence type="ECO:0000313" key="11">
    <source>
        <dbReference type="EMBL" id="ACA32952.1"/>
    </source>
</evidence>
<dbReference type="GO" id="GO:0006614">
    <property type="term" value="P:SRP-dependent cotranslational protein targeting to membrane"/>
    <property type="evidence" value="ECO:0007669"/>
    <property type="project" value="InterPro"/>
</dbReference>
<evidence type="ECO:0000256" key="6">
    <source>
        <dbReference type="ARBA" id="ARBA00023135"/>
    </source>
</evidence>
<dbReference type="Pfam" id="PF02978">
    <property type="entry name" value="SRP_SPB"/>
    <property type="match status" value="1"/>
</dbReference>
<dbReference type="EMBL" id="CP000942">
    <property type="protein sequence ID" value="ACA32952.1"/>
    <property type="molecule type" value="Genomic_DNA"/>
</dbReference>
<accession>A0A2C9DYF7</accession>
<comment type="subunit">
    <text evidence="9">Part of the signal recognition particle protein translocation system, which is composed of SRP and FtsY.</text>
</comment>
<evidence type="ECO:0000256" key="2">
    <source>
        <dbReference type="ARBA" id="ARBA00022741"/>
    </source>
</evidence>
<keyword evidence="3 9" id="KW-0378">Hydrolase</keyword>
<keyword evidence="7 9" id="KW-0687">Ribonucleoprotein</keyword>
<organism evidence="11 12">
    <name type="scientific">Ureaplasma parvum serovar 3 (strain ATCC 27815 / 27 / NCTC 11736)</name>
    <dbReference type="NCBI Taxonomy" id="505682"/>
    <lineage>
        <taxon>Bacteria</taxon>
        <taxon>Bacillati</taxon>
        <taxon>Mycoplasmatota</taxon>
        <taxon>Mycoplasmoidales</taxon>
        <taxon>Mycoplasmoidaceae</taxon>
        <taxon>Ureaplasma</taxon>
    </lineage>
</organism>
<dbReference type="CDD" id="cd18539">
    <property type="entry name" value="SRP_G"/>
    <property type="match status" value="1"/>
</dbReference>
<keyword evidence="4 9" id="KW-0694">RNA-binding</keyword>
<evidence type="ECO:0000259" key="10">
    <source>
        <dbReference type="PROSITE" id="PS00300"/>
    </source>
</evidence>
<dbReference type="Gene3D" id="3.40.50.300">
    <property type="entry name" value="P-loop containing nucleotide triphosphate hydrolases"/>
    <property type="match status" value="1"/>
</dbReference>
<comment type="similarity">
    <text evidence="1 9">Belongs to the GTP-binding SRP family. SRP54 subfamily.</text>
</comment>
<dbReference type="Pfam" id="PF00448">
    <property type="entry name" value="SRP54"/>
    <property type="match status" value="1"/>
</dbReference>
<keyword evidence="6 9" id="KW-0733">Signal recognition particle</keyword>
<dbReference type="HOGENOM" id="CLU_009301_6_0_14"/>
<dbReference type="Proteomes" id="UP000002162">
    <property type="component" value="Chromosome"/>
</dbReference>
<dbReference type="InterPro" id="IPR027417">
    <property type="entry name" value="P-loop_NTPase"/>
</dbReference>
<name>A0A2C9DYF7_UREP2</name>
<feature type="binding site" evidence="9">
    <location>
        <begin position="247"/>
        <end position="250"/>
    </location>
    <ligand>
        <name>GTP</name>
        <dbReference type="ChEBI" id="CHEBI:37565"/>
    </ligand>
</feature>
<dbReference type="InterPro" id="IPR000897">
    <property type="entry name" value="SRP54_GTPase_dom"/>
</dbReference>
<feature type="domain" description="SRP54-type proteins GTP-binding" evidence="10">
    <location>
        <begin position="268"/>
        <end position="281"/>
    </location>
</feature>
<feature type="binding site" evidence="9">
    <location>
        <begin position="107"/>
        <end position="114"/>
    </location>
    <ligand>
        <name>GTP</name>
        <dbReference type="ChEBI" id="CHEBI:37565"/>
    </ligand>
</feature>
<dbReference type="InterPro" id="IPR022941">
    <property type="entry name" value="SRP54"/>
</dbReference>
<keyword evidence="5 9" id="KW-0342">GTP-binding</keyword>
<dbReference type="SUPFAM" id="SSF52540">
    <property type="entry name" value="P-loop containing nucleoside triphosphate hydrolases"/>
    <property type="match status" value="1"/>
</dbReference>
<evidence type="ECO:0000256" key="8">
    <source>
        <dbReference type="ARBA" id="ARBA00048027"/>
    </source>
</evidence>
<dbReference type="SMART" id="SM00963">
    <property type="entry name" value="SRP54_N"/>
    <property type="match status" value="1"/>
</dbReference>
<dbReference type="Pfam" id="PF02881">
    <property type="entry name" value="SRP54_N"/>
    <property type="match status" value="1"/>
</dbReference>
<keyword evidence="9" id="KW-0963">Cytoplasm</keyword>
<feature type="binding site" evidence="9">
    <location>
        <begin position="189"/>
        <end position="193"/>
    </location>
    <ligand>
        <name>GTP</name>
        <dbReference type="ChEBI" id="CHEBI:37565"/>
    </ligand>
</feature>
<dbReference type="InterPro" id="IPR036891">
    <property type="entry name" value="Signal_recog_part_SRP54_M_sf"/>
</dbReference>
<dbReference type="AlphaFoldDB" id="A0A2C9DYF7"/>
<dbReference type="KEGG" id="upa:UPA3_0092"/>
<evidence type="ECO:0000256" key="9">
    <source>
        <dbReference type="HAMAP-Rule" id="MF_00306"/>
    </source>
</evidence>
<sequence length="448" mass="50013">MFKAMIGSIVSKQMSKKLKNATIVEEDIKELLSEIRIALLDADVNLLVVKKFIKNIKEKTIGLYVEANQKPADLVLKIIKDELVEILGKENKPVNTAKSQLKIMMVGLQGSGKTTTTGKLANYFKNKYNKKPLLVAADIYRPAAIDQLRTLAKQVRVDFWEEGTQRPDLIVKNALNKADENENNLIIVDTAGRLQTNEELMQELVNVKKTLNPDEVFLVVDAMAGQDIINVATEFNNWLKLTGIIVTKLDSDARAGAVLSLTSLLNIPIKFTGTGEKIGSIDSFYPERMADRILGLGDIMTLAEKAADVIDEKQVRGSMQRMMAGKMDLEDLMRQMSQISKLGSFSGIAKMIPGLNNISENQIGDAESKMKIWTILLSSMTLKERRDPRVFKKEPSRRIRVLKGSGRSPDELNKLLKQWEVSRDKMAELGKMLQKGKNPFSKSGGLFS</sequence>
<dbReference type="Gene3D" id="1.20.120.140">
    <property type="entry name" value="Signal recognition particle SRP54, nucleotide-binding domain"/>
    <property type="match status" value="1"/>
</dbReference>
<evidence type="ECO:0000313" key="12">
    <source>
        <dbReference type="Proteomes" id="UP000002162"/>
    </source>
</evidence>
<dbReference type="InterPro" id="IPR042101">
    <property type="entry name" value="SRP54_N_sf"/>
</dbReference>
<dbReference type="GO" id="GO:0008312">
    <property type="term" value="F:7S RNA binding"/>
    <property type="evidence" value="ECO:0007669"/>
    <property type="project" value="InterPro"/>
</dbReference>
<keyword evidence="2 9" id="KW-0547">Nucleotide-binding</keyword>
<dbReference type="PANTHER" id="PTHR11564">
    <property type="entry name" value="SIGNAL RECOGNITION PARTICLE 54K PROTEIN SRP54"/>
    <property type="match status" value="1"/>
</dbReference>
<dbReference type="GO" id="GO:0005525">
    <property type="term" value="F:GTP binding"/>
    <property type="evidence" value="ECO:0007669"/>
    <property type="project" value="UniProtKB-UniRule"/>
</dbReference>
<dbReference type="InterPro" id="IPR004125">
    <property type="entry name" value="Signal_recog_particle_SRP54_M"/>
</dbReference>
<reference evidence="11 12" key="1">
    <citation type="submission" date="2008-02" db="EMBL/GenBank/DDBJ databases">
        <title>Genome sequence of Ureaplasma parvum serovar 3.</title>
        <authorList>
            <person name="Methe B.A."/>
            <person name="Glass J."/>
            <person name="Waites K."/>
            <person name="Shrivastava S."/>
        </authorList>
    </citation>
    <scope>NUCLEOTIDE SEQUENCE [LARGE SCALE GENOMIC DNA]</scope>
    <source>
        <strain evidence="12">ATCC 27815 / 27 / NCTC 11736</strain>
    </source>
</reference>
<dbReference type="RefSeq" id="WP_006689022.1">
    <property type="nucleotide sequence ID" value="NC_010503.1"/>
</dbReference>
<dbReference type="EC" id="3.6.5.4" evidence="9"/>
<dbReference type="InterPro" id="IPR004780">
    <property type="entry name" value="SRP"/>
</dbReference>
<comment type="catalytic activity">
    <reaction evidence="8 9">
        <text>GTP + H2O = GDP + phosphate + H(+)</text>
        <dbReference type="Rhea" id="RHEA:19669"/>
        <dbReference type="ChEBI" id="CHEBI:15377"/>
        <dbReference type="ChEBI" id="CHEBI:15378"/>
        <dbReference type="ChEBI" id="CHEBI:37565"/>
        <dbReference type="ChEBI" id="CHEBI:43474"/>
        <dbReference type="ChEBI" id="CHEBI:58189"/>
        <dbReference type="EC" id="3.6.5.4"/>
    </reaction>
</comment>